<dbReference type="PANTHER" id="PTHR47682">
    <property type="entry name" value="TETRATRICOPEPTIDE REPEAT (TPR)-CONTAINING PROTEIN"/>
    <property type="match status" value="1"/>
</dbReference>
<keyword evidence="3" id="KW-1185">Reference proteome</keyword>
<sequence length="271" mass="30032">MEALHVFFLTSPSPVTAEPFFPSIRLRRRRRDLPFSVEAGQQEIRVCTNRTCRKQGSFQTLETLSGLAPPNVAVKPCGCLGKCGAGPNVAVLPDGLIIAHCGTAARAAEVMMGLASEGEGSGSYDVKKSLDAFALRKRAEVEFEKQNFTEAELLLSQSIELKPFGGIHVIYKCRSAVRLALSNYSGALDDAREALALAPVYAEAYLYEGDALLELKQFDSAEKSYLASIDIDPSIRRSKAFKVAFNLWRQLFRYLNHLYFIYLVTICFPVY</sequence>
<evidence type="ECO:0000313" key="2">
    <source>
        <dbReference type="EMBL" id="KAK4280586.1"/>
    </source>
</evidence>
<dbReference type="Gene3D" id="3.40.30.10">
    <property type="entry name" value="Glutaredoxin"/>
    <property type="match status" value="1"/>
</dbReference>
<evidence type="ECO:0000313" key="3">
    <source>
        <dbReference type="Proteomes" id="UP001293593"/>
    </source>
</evidence>
<organism evidence="2 3">
    <name type="scientific">Acacia crassicarpa</name>
    <name type="common">northern wattle</name>
    <dbReference type="NCBI Taxonomy" id="499986"/>
    <lineage>
        <taxon>Eukaryota</taxon>
        <taxon>Viridiplantae</taxon>
        <taxon>Streptophyta</taxon>
        <taxon>Embryophyta</taxon>
        <taxon>Tracheophyta</taxon>
        <taxon>Spermatophyta</taxon>
        <taxon>Magnoliopsida</taxon>
        <taxon>eudicotyledons</taxon>
        <taxon>Gunneridae</taxon>
        <taxon>Pentapetalae</taxon>
        <taxon>rosids</taxon>
        <taxon>fabids</taxon>
        <taxon>Fabales</taxon>
        <taxon>Fabaceae</taxon>
        <taxon>Caesalpinioideae</taxon>
        <taxon>mimosoid clade</taxon>
        <taxon>Acacieae</taxon>
        <taxon>Acacia</taxon>
    </lineage>
</organism>
<name>A0AAE1N0N2_9FABA</name>
<gene>
    <name evidence="2" type="ORF">QN277_012195</name>
</gene>
<accession>A0AAE1N0N2</accession>
<dbReference type="CDD" id="cd02980">
    <property type="entry name" value="TRX_Fd_family"/>
    <property type="match status" value="1"/>
</dbReference>
<keyword evidence="1" id="KW-0802">TPR repeat</keyword>
<proteinExistence type="predicted"/>
<evidence type="ECO:0000256" key="1">
    <source>
        <dbReference type="PROSITE-ProRule" id="PRU00339"/>
    </source>
</evidence>
<dbReference type="SUPFAM" id="SSF48452">
    <property type="entry name" value="TPR-like"/>
    <property type="match status" value="1"/>
</dbReference>
<dbReference type="SMART" id="SM00028">
    <property type="entry name" value="TPR"/>
    <property type="match status" value="3"/>
</dbReference>
<dbReference type="PROSITE" id="PS50005">
    <property type="entry name" value="TPR"/>
    <property type="match status" value="1"/>
</dbReference>
<comment type="caution">
    <text evidence="2">The sequence shown here is derived from an EMBL/GenBank/DDBJ whole genome shotgun (WGS) entry which is preliminary data.</text>
</comment>
<dbReference type="InterPro" id="IPR036249">
    <property type="entry name" value="Thioredoxin-like_sf"/>
</dbReference>
<dbReference type="Pfam" id="PF13432">
    <property type="entry name" value="TPR_16"/>
    <property type="match status" value="1"/>
</dbReference>
<protein>
    <submittedName>
        <fullName evidence="2">Uncharacterized protein</fullName>
    </submittedName>
</protein>
<feature type="repeat" description="TPR" evidence="1">
    <location>
        <begin position="202"/>
        <end position="235"/>
    </location>
</feature>
<dbReference type="PANTHER" id="PTHR47682:SF1">
    <property type="entry name" value="TETRATRICOPEPTIDE REPEAT (TPR)-CONTAINING PROTEIN"/>
    <property type="match status" value="1"/>
</dbReference>
<dbReference type="Proteomes" id="UP001293593">
    <property type="component" value="Unassembled WGS sequence"/>
</dbReference>
<dbReference type="InterPro" id="IPR011990">
    <property type="entry name" value="TPR-like_helical_dom_sf"/>
</dbReference>
<dbReference type="Gene3D" id="1.25.40.10">
    <property type="entry name" value="Tetratricopeptide repeat domain"/>
    <property type="match status" value="1"/>
</dbReference>
<reference evidence="2" key="1">
    <citation type="submission" date="2023-10" db="EMBL/GenBank/DDBJ databases">
        <title>Chromosome-level genome of the transformable northern wattle, Acacia crassicarpa.</title>
        <authorList>
            <person name="Massaro I."/>
            <person name="Sinha N.R."/>
            <person name="Poethig S."/>
            <person name="Leichty A.R."/>
        </authorList>
    </citation>
    <scope>NUCLEOTIDE SEQUENCE</scope>
    <source>
        <strain evidence="2">Acra3RX</strain>
        <tissue evidence="2">Leaf</tissue>
    </source>
</reference>
<dbReference type="AlphaFoldDB" id="A0AAE1N0N2"/>
<dbReference type="InterPro" id="IPR019734">
    <property type="entry name" value="TPR_rpt"/>
</dbReference>
<dbReference type="SUPFAM" id="SSF52833">
    <property type="entry name" value="Thioredoxin-like"/>
    <property type="match status" value="1"/>
</dbReference>
<dbReference type="EMBL" id="JAWXYG010000002">
    <property type="protein sequence ID" value="KAK4280586.1"/>
    <property type="molecule type" value="Genomic_DNA"/>
</dbReference>